<protein>
    <recommendedName>
        <fullName evidence="4">DUF5058 family protein</fullName>
    </recommendedName>
</protein>
<evidence type="ECO:0008006" key="4">
    <source>
        <dbReference type="Google" id="ProtNLM"/>
    </source>
</evidence>
<feature type="transmembrane region" description="Helical" evidence="1">
    <location>
        <begin position="30"/>
        <end position="50"/>
    </location>
</feature>
<keyword evidence="1" id="KW-0472">Membrane</keyword>
<evidence type="ECO:0000313" key="2">
    <source>
        <dbReference type="EMBL" id="OCG74416.1"/>
    </source>
</evidence>
<evidence type="ECO:0000313" key="3">
    <source>
        <dbReference type="Proteomes" id="UP000093355"/>
    </source>
</evidence>
<dbReference type="InterPro" id="IPR032479">
    <property type="entry name" value="DUF5058"/>
</dbReference>
<evidence type="ECO:0000256" key="1">
    <source>
        <dbReference type="SAM" id="Phobius"/>
    </source>
</evidence>
<feature type="transmembrane region" description="Helical" evidence="1">
    <location>
        <begin position="205"/>
        <end position="225"/>
    </location>
</feature>
<dbReference type="AlphaFoldDB" id="A0A1B9NCT9"/>
<dbReference type="Pfam" id="PF16481">
    <property type="entry name" value="DUF5058"/>
    <property type="match status" value="1"/>
</dbReference>
<keyword evidence="3" id="KW-1185">Reference proteome</keyword>
<feature type="transmembrane region" description="Helical" evidence="1">
    <location>
        <begin position="138"/>
        <end position="160"/>
    </location>
</feature>
<organism evidence="2 3">
    <name type="scientific">Microbacterium sediminis</name>
    <dbReference type="NCBI Taxonomy" id="904291"/>
    <lineage>
        <taxon>Bacteria</taxon>
        <taxon>Bacillati</taxon>
        <taxon>Actinomycetota</taxon>
        <taxon>Actinomycetes</taxon>
        <taxon>Micrococcales</taxon>
        <taxon>Microbacteriaceae</taxon>
        <taxon>Microbacterium</taxon>
    </lineage>
</organism>
<feature type="transmembrane region" description="Helical" evidence="1">
    <location>
        <begin position="71"/>
        <end position="96"/>
    </location>
</feature>
<reference evidence="2 3" key="1">
    <citation type="submission" date="2016-05" db="EMBL/GenBank/DDBJ databases">
        <authorList>
            <person name="Lavstsen T."/>
            <person name="Jespersen J.S."/>
        </authorList>
    </citation>
    <scope>NUCLEOTIDE SEQUENCE [LARGE SCALE GENOMIC DNA]</scope>
    <source>
        <strain evidence="2 3">YLB-01</strain>
    </source>
</reference>
<name>A0A1B9NCT9_9MICO</name>
<dbReference type="EMBL" id="LXMD01000022">
    <property type="protein sequence ID" value="OCG74416.1"/>
    <property type="molecule type" value="Genomic_DNA"/>
</dbReference>
<gene>
    <name evidence="2" type="ORF">A7J15_04970</name>
</gene>
<keyword evidence="1" id="KW-0812">Transmembrane</keyword>
<feature type="transmembrane region" description="Helical" evidence="1">
    <location>
        <begin position="237"/>
        <end position="258"/>
    </location>
</feature>
<sequence length="260" mass="26094">MRLPACARRRQGAAVDPQSLNVLGAAMHPVLWVSAVAVFAVIGIQTVIYVRAARAAAPAAEMTSGEVTRAFRAGAIASIGPSLAVCLIAMTLIGVLGTPGVLVRIGLIGSAPYELTSAGLVAGSVGAEMGGDGWTQRVFAAALLAMGIGGAGWMVVTLILTPVLKRSQTRLESSRKGGAAVMGIVTAAAMFGAFGAFGIQQVAAGLAPTLVALTSALVMAVLMLLARRAGLAWLREWALGIALIAGLVAAVVLTTLGVGA</sequence>
<proteinExistence type="predicted"/>
<dbReference type="Proteomes" id="UP000093355">
    <property type="component" value="Unassembled WGS sequence"/>
</dbReference>
<feature type="transmembrane region" description="Helical" evidence="1">
    <location>
        <begin position="180"/>
        <end position="199"/>
    </location>
</feature>
<keyword evidence="1" id="KW-1133">Transmembrane helix</keyword>
<accession>A0A1B9NCT9</accession>
<dbReference type="STRING" id="904291.A7J15_04970"/>
<comment type="caution">
    <text evidence="2">The sequence shown here is derived from an EMBL/GenBank/DDBJ whole genome shotgun (WGS) entry which is preliminary data.</text>
</comment>